<feature type="domain" description="C2H2-type" evidence="1">
    <location>
        <begin position="24"/>
        <end position="53"/>
    </location>
</feature>
<dbReference type="InterPro" id="IPR013087">
    <property type="entry name" value="Znf_C2H2_type"/>
</dbReference>
<sequence length="115" mass="13017">MVSSAQVLIVSSSHANIHASARPHHCPVRGCPRSYGGKGFKRKTEVARHRRIHDYAGYVCPFCPDHQHKSPGPDGLLHHVRIHHVDKSSDDPLVRDVLSQRPHFFYFPNRRNGLA</sequence>
<dbReference type="SUPFAM" id="SSF57667">
    <property type="entry name" value="beta-beta-alpha zinc fingers"/>
    <property type="match status" value="1"/>
</dbReference>
<keyword evidence="3" id="KW-1185">Reference proteome</keyword>
<reference evidence="2 3" key="1">
    <citation type="submission" date="2023-01" db="EMBL/GenBank/DDBJ databases">
        <title>Analysis of 21 Apiospora genomes using comparative genomics revels a genus with tremendous synthesis potential of carbohydrate active enzymes and secondary metabolites.</title>
        <authorList>
            <person name="Sorensen T."/>
        </authorList>
    </citation>
    <scope>NUCLEOTIDE SEQUENCE [LARGE SCALE GENOMIC DNA]</scope>
    <source>
        <strain evidence="2 3">CBS 33761</strain>
    </source>
</reference>
<proteinExistence type="predicted"/>
<name>A0ABR1RY31_9PEZI</name>
<accession>A0ABR1RY31</accession>
<feature type="domain" description="C2H2-type" evidence="1">
    <location>
        <begin position="58"/>
        <end position="83"/>
    </location>
</feature>
<evidence type="ECO:0000259" key="1">
    <source>
        <dbReference type="SMART" id="SM00355"/>
    </source>
</evidence>
<evidence type="ECO:0000313" key="2">
    <source>
        <dbReference type="EMBL" id="KAK8022768.1"/>
    </source>
</evidence>
<dbReference type="InterPro" id="IPR036236">
    <property type="entry name" value="Znf_C2H2_sf"/>
</dbReference>
<gene>
    <name evidence="2" type="ORF">PG993_013535</name>
</gene>
<protein>
    <recommendedName>
        <fullName evidence="1">C2H2-type domain-containing protein</fullName>
    </recommendedName>
</protein>
<comment type="caution">
    <text evidence="2">The sequence shown here is derived from an EMBL/GenBank/DDBJ whole genome shotgun (WGS) entry which is preliminary data.</text>
</comment>
<organism evidence="2 3">
    <name type="scientific">Apiospora rasikravindrae</name>
    <dbReference type="NCBI Taxonomy" id="990691"/>
    <lineage>
        <taxon>Eukaryota</taxon>
        <taxon>Fungi</taxon>
        <taxon>Dikarya</taxon>
        <taxon>Ascomycota</taxon>
        <taxon>Pezizomycotina</taxon>
        <taxon>Sordariomycetes</taxon>
        <taxon>Xylariomycetidae</taxon>
        <taxon>Amphisphaeriales</taxon>
        <taxon>Apiosporaceae</taxon>
        <taxon>Apiospora</taxon>
    </lineage>
</organism>
<dbReference type="Proteomes" id="UP001444661">
    <property type="component" value="Unassembled WGS sequence"/>
</dbReference>
<dbReference type="EMBL" id="JAQQWK010000012">
    <property type="protein sequence ID" value="KAK8022768.1"/>
    <property type="molecule type" value="Genomic_DNA"/>
</dbReference>
<evidence type="ECO:0000313" key="3">
    <source>
        <dbReference type="Proteomes" id="UP001444661"/>
    </source>
</evidence>
<dbReference type="SMART" id="SM00355">
    <property type="entry name" value="ZnF_C2H2"/>
    <property type="match status" value="2"/>
</dbReference>
<dbReference type="Gene3D" id="3.30.160.60">
    <property type="entry name" value="Classic Zinc Finger"/>
    <property type="match status" value="1"/>
</dbReference>